<dbReference type="EMBL" id="LXQA010377147">
    <property type="protein sequence ID" value="MCI47795.1"/>
    <property type="molecule type" value="Genomic_DNA"/>
</dbReference>
<sequence length="42" mass="4791">KGMRGGREDSDLRIQKLLRVDGPGSIDSHESCDDLKENIRFF</sequence>
<feature type="non-terminal residue" evidence="1">
    <location>
        <position position="1"/>
    </location>
</feature>
<proteinExistence type="predicted"/>
<accession>A0A392SIL1</accession>
<keyword evidence="2" id="KW-1185">Reference proteome</keyword>
<organism evidence="1 2">
    <name type="scientific">Trifolium medium</name>
    <dbReference type="NCBI Taxonomy" id="97028"/>
    <lineage>
        <taxon>Eukaryota</taxon>
        <taxon>Viridiplantae</taxon>
        <taxon>Streptophyta</taxon>
        <taxon>Embryophyta</taxon>
        <taxon>Tracheophyta</taxon>
        <taxon>Spermatophyta</taxon>
        <taxon>Magnoliopsida</taxon>
        <taxon>eudicotyledons</taxon>
        <taxon>Gunneridae</taxon>
        <taxon>Pentapetalae</taxon>
        <taxon>rosids</taxon>
        <taxon>fabids</taxon>
        <taxon>Fabales</taxon>
        <taxon>Fabaceae</taxon>
        <taxon>Papilionoideae</taxon>
        <taxon>50 kb inversion clade</taxon>
        <taxon>NPAAA clade</taxon>
        <taxon>Hologalegina</taxon>
        <taxon>IRL clade</taxon>
        <taxon>Trifolieae</taxon>
        <taxon>Trifolium</taxon>
    </lineage>
</organism>
<evidence type="ECO:0000313" key="1">
    <source>
        <dbReference type="EMBL" id="MCI47795.1"/>
    </source>
</evidence>
<name>A0A392SIL1_9FABA</name>
<evidence type="ECO:0000313" key="2">
    <source>
        <dbReference type="Proteomes" id="UP000265520"/>
    </source>
</evidence>
<dbReference type="Proteomes" id="UP000265520">
    <property type="component" value="Unassembled WGS sequence"/>
</dbReference>
<comment type="caution">
    <text evidence="1">The sequence shown here is derived from an EMBL/GenBank/DDBJ whole genome shotgun (WGS) entry which is preliminary data.</text>
</comment>
<protein>
    <submittedName>
        <fullName evidence="1">Uncharacterized protein</fullName>
    </submittedName>
</protein>
<dbReference type="AlphaFoldDB" id="A0A392SIL1"/>
<reference evidence="1 2" key="1">
    <citation type="journal article" date="2018" name="Front. Plant Sci.">
        <title>Red Clover (Trifolium pratense) and Zigzag Clover (T. medium) - A Picture of Genomic Similarities and Differences.</title>
        <authorList>
            <person name="Dluhosova J."/>
            <person name="Istvanek J."/>
            <person name="Nedelnik J."/>
            <person name="Repkova J."/>
        </authorList>
    </citation>
    <scope>NUCLEOTIDE SEQUENCE [LARGE SCALE GENOMIC DNA]</scope>
    <source>
        <strain evidence="2">cv. 10/8</strain>
        <tissue evidence="1">Leaf</tissue>
    </source>
</reference>